<dbReference type="Gene3D" id="2.60.120.920">
    <property type="match status" value="1"/>
</dbReference>
<evidence type="ECO:0000313" key="7">
    <source>
        <dbReference type="Proteomes" id="UP001166674"/>
    </source>
</evidence>
<dbReference type="CDD" id="cd00063">
    <property type="entry name" value="FN3"/>
    <property type="match status" value="2"/>
</dbReference>
<dbReference type="EMBL" id="JAATJV010370899">
    <property type="protein sequence ID" value="MBZ3880086.1"/>
    <property type="molecule type" value="Genomic_DNA"/>
</dbReference>
<dbReference type="Pfam" id="PF00041">
    <property type="entry name" value="fn3"/>
    <property type="match status" value="1"/>
</dbReference>
<dbReference type="Gene3D" id="3.30.160.60">
    <property type="entry name" value="Classic Zinc Finger"/>
    <property type="match status" value="1"/>
</dbReference>
<feature type="coiled-coil region" evidence="2">
    <location>
        <begin position="260"/>
        <end position="287"/>
    </location>
</feature>
<dbReference type="InterPro" id="IPR013320">
    <property type="entry name" value="ConA-like_dom_sf"/>
</dbReference>
<dbReference type="InterPro" id="IPR003961">
    <property type="entry name" value="FN3_dom"/>
</dbReference>
<evidence type="ECO:0000313" key="6">
    <source>
        <dbReference type="EMBL" id="MBZ3880086.1"/>
    </source>
</evidence>
<feature type="domain" description="Fibronectin type-III" evidence="5">
    <location>
        <begin position="471"/>
        <end position="564"/>
    </location>
</feature>
<organism evidence="6 7">
    <name type="scientific">Sciurus carolinensis</name>
    <name type="common">Eastern gray squirrel</name>
    <dbReference type="NCBI Taxonomy" id="30640"/>
    <lineage>
        <taxon>Eukaryota</taxon>
        <taxon>Metazoa</taxon>
        <taxon>Chordata</taxon>
        <taxon>Craniata</taxon>
        <taxon>Vertebrata</taxon>
        <taxon>Euteleostomi</taxon>
        <taxon>Mammalia</taxon>
        <taxon>Eutheria</taxon>
        <taxon>Euarchontoglires</taxon>
        <taxon>Glires</taxon>
        <taxon>Rodentia</taxon>
        <taxon>Sciuromorpha</taxon>
        <taxon>Sciuridae</taxon>
        <taxon>Sciurinae</taxon>
        <taxon>Sciurini</taxon>
        <taxon>Sciurus</taxon>
    </lineage>
</organism>
<dbReference type="SUPFAM" id="SSF49899">
    <property type="entry name" value="Concanavalin A-like lectins/glucanases"/>
    <property type="match status" value="1"/>
</dbReference>
<comment type="caution">
    <text evidence="6">The sequence shown here is derived from an EMBL/GenBank/DDBJ whole genome shotgun (WGS) entry which is preliminary data.</text>
</comment>
<dbReference type="SUPFAM" id="SSF49265">
    <property type="entry name" value="Fibronectin type III"/>
    <property type="match status" value="1"/>
</dbReference>
<feature type="region of interest" description="Disordered" evidence="3">
    <location>
        <begin position="877"/>
        <end position="943"/>
    </location>
</feature>
<dbReference type="InterPro" id="IPR050617">
    <property type="entry name" value="E3_ligase_FN3/SPRY"/>
</dbReference>
<evidence type="ECO:0000256" key="2">
    <source>
        <dbReference type="SAM" id="Coils"/>
    </source>
</evidence>
<dbReference type="Gene3D" id="3.90.1720.10">
    <property type="entry name" value="endopeptidase domain like (from Nostoc punctiforme)"/>
    <property type="match status" value="1"/>
</dbReference>
<dbReference type="InterPro" id="IPR036116">
    <property type="entry name" value="FN3_sf"/>
</dbReference>
<name>A0AA41MXS4_SCICA</name>
<dbReference type="PANTHER" id="PTHR24099">
    <property type="entry name" value="E3 UBIQUITIN-PROTEIN LIGASE TRIM36-RELATED"/>
    <property type="match status" value="1"/>
</dbReference>
<evidence type="ECO:0000259" key="4">
    <source>
        <dbReference type="PROSITE" id="PS50188"/>
    </source>
</evidence>
<feature type="domain" description="Fibronectin type-III" evidence="5">
    <location>
        <begin position="375"/>
        <end position="470"/>
    </location>
</feature>
<dbReference type="Gene3D" id="2.60.40.10">
    <property type="entry name" value="Immunoglobulins"/>
    <property type="match status" value="2"/>
</dbReference>
<evidence type="ECO:0000259" key="5">
    <source>
        <dbReference type="PROSITE" id="PS50853"/>
    </source>
</evidence>
<feature type="domain" description="B30.2/SPRY" evidence="4">
    <location>
        <begin position="546"/>
        <end position="742"/>
    </location>
</feature>
<dbReference type="PROSITE" id="PS50853">
    <property type="entry name" value="FN3"/>
    <property type="match status" value="2"/>
</dbReference>
<dbReference type="FunFam" id="2.60.40.10:FF:001757">
    <property type="entry name" value="Fibronectin type III and SPRY domain containing 2"/>
    <property type="match status" value="1"/>
</dbReference>
<proteinExistence type="predicted"/>
<gene>
    <name evidence="6" type="ORF">SUZIE_156160</name>
</gene>
<dbReference type="Proteomes" id="UP001166674">
    <property type="component" value="Unassembled WGS sequence"/>
</dbReference>
<dbReference type="InterPro" id="IPR013783">
    <property type="entry name" value="Ig-like_fold"/>
</dbReference>
<reference evidence="6" key="1">
    <citation type="submission" date="2020-03" db="EMBL/GenBank/DDBJ databases">
        <title>Studies in the Genomics of Life Span.</title>
        <authorList>
            <person name="Glass D."/>
        </authorList>
    </citation>
    <scope>NUCLEOTIDE SEQUENCE</scope>
    <source>
        <strain evidence="6">SUZIE</strain>
        <tissue evidence="6">Muscle</tissue>
    </source>
</reference>
<evidence type="ECO:0000256" key="3">
    <source>
        <dbReference type="SAM" id="MobiDB-lite"/>
    </source>
</evidence>
<dbReference type="SMART" id="SM00060">
    <property type="entry name" value="FN3"/>
    <property type="match status" value="2"/>
</dbReference>
<dbReference type="InterPro" id="IPR001870">
    <property type="entry name" value="B30.2/SPRY"/>
</dbReference>
<sequence length="943" mass="105538">MEEEAGEEPVLDRTTASKDFHFYHMDLYDSEDRLQIIPEENTSMRREVVQAEMTKDPRGAGERKVQRDLQEDVDDLVHLYGLEDEHELGDEFVEESRMGVSGYLPYGMKRRDPAREQRDWRLGGEVAEAEDLGYGGWGLAGQCQDLREAYRYTHGRASEEYECYVIPEEEDEEEAEDVFCVTCKIPIRVVEKAFDEHKEHEVTPLNKALESAKDEIHKNMYKLEKQIIEMENFASHLEEVFITVEENFGRQEQNFELHYNEILETLAQKYEEKIQTLGQKKKEKLEALYGQLVSCGENLDTCKELMETIEEMCHEEKVDFLKDAVAMADRLGKFLKTKTDVEISAQPDFEDQTLDFSDVEQLMGSINTIPAPSAPVINPQAPNSATGSSVRVCWSLYSDDTVESYQLSYRPVQDSSPGKNQEEFTVTIKETYCSVVNLEPNTQYEFWVIAQNRAGPSPSSEHAVYMTAPSPPIIKSKEIRSCEEAALICWESGNLNPVDSYTVELTQAETPEASGVTESVVGIPTCESLIQLQPKQCYTIYVRALNVGGPSTRSEPATVHTTGSYFHLNKDTCHPWLTISKDGFTVVRSERKILAKEPLPSKTQFTRCVAVMGNLIPVRGRHYWEVEVDECLDYTVGVAFEDVPKQEDLGANCSSWCMRHTFASSRVVGGGVAIVRLAGALISEQGPRASCLAPLSAQGMNSFSSLLWPQKKKILQGVVRGHYEAVTGASTTIQFFLSEAFLGQHFEAVELEQGDPEPGDLFLFRLRSPTGRWCGAHVGVYCGHGEIIHFEGKKPGSCGPHRFLGSWEGVVCKQGQGPMLRSRSLWRVLRRRGGINRTLLELRVREAMDTDPPPYHPTRNNCVHFALHLLGLDRNPNSVLRPLPRPPPDSGRAASSPAKPSPSCPMSTAPAYSEDKGGSAGPGEPEYGHDPASGGIFSSDYKR</sequence>
<evidence type="ECO:0000256" key="1">
    <source>
        <dbReference type="ARBA" id="ARBA00023054"/>
    </source>
</evidence>
<dbReference type="AlphaFoldDB" id="A0AA41MXS4"/>
<dbReference type="InterPro" id="IPR043136">
    <property type="entry name" value="B30.2/SPRY_sf"/>
</dbReference>
<keyword evidence="1 2" id="KW-0175">Coiled coil</keyword>
<dbReference type="PANTHER" id="PTHR24099:SF6">
    <property type="entry name" value="FIBRONECTIN TYPE III AND SPRY DOMAIN-CONTAINING PROTEIN 2"/>
    <property type="match status" value="1"/>
</dbReference>
<dbReference type="PROSITE" id="PS50188">
    <property type="entry name" value="B302_SPRY"/>
    <property type="match status" value="1"/>
</dbReference>
<protein>
    <submittedName>
        <fullName evidence="6">Fibronectin type III and SPRY domain-containing protein 2</fullName>
    </submittedName>
</protein>
<accession>A0AA41MXS4</accession>
<keyword evidence="7" id="KW-1185">Reference proteome</keyword>